<dbReference type="InterPro" id="IPR036477">
    <property type="entry name" value="Formyl_transf_N_sf"/>
</dbReference>
<dbReference type="PRINTS" id="PR01575">
    <property type="entry name" value="FFH4HYDRLASE"/>
</dbReference>
<dbReference type="GO" id="GO:0008864">
    <property type="term" value="F:formyltetrahydrofolate deformylase activity"/>
    <property type="evidence" value="ECO:0007669"/>
    <property type="project" value="UniProtKB-UniRule"/>
</dbReference>
<dbReference type="InterPro" id="IPR004810">
    <property type="entry name" value="PurU"/>
</dbReference>
<accession>A0A1W1ZG71</accession>
<reference evidence="6 7" key="1">
    <citation type="submission" date="2017-04" db="EMBL/GenBank/DDBJ databases">
        <authorList>
            <person name="Afonso C.L."/>
            <person name="Miller P.J."/>
            <person name="Scott M.A."/>
            <person name="Spackman E."/>
            <person name="Goraichik I."/>
            <person name="Dimitrov K.M."/>
            <person name="Suarez D.L."/>
            <person name="Swayne D.E."/>
        </authorList>
    </citation>
    <scope>NUCLEOTIDE SEQUENCE [LARGE SCALE GENOMIC DNA]</scope>
    <source>
        <strain evidence="6 7">VK13</strain>
    </source>
</reference>
<dbReference type="InterPro" id="IPR045865">
    <property type="entry name" value="ACT-like_dom_sf"/>
</dbReference>
<name>A0A1W1ZG71_9BURK</name>
<comment type="catalytic activity">
    <reaction evidence="3">
        <text>(6R)-10-formyltetrahydrofolate + H2O = (6S)-5,6,7,8-tetrahydrofolate + formate + H(+)</text>
        <dbReference type="Rhea" id="RHEA:19833"/>
        <dbReference type="ChEBI" id="CHEBI:15377"/>
        <dbReference type="ChEBI" id="CHEBI:15378"/>
        <dbReference type="ChEBI" id="CHEBI:15740"/>
        <dbReference type="ChEBI" id="CHEBI:57453"/>
        <dbReference type="ChEBI" id="CHEBI:195366"/>
        <dbReference type="EC" id="3.5.1.10"/>
    </reaction>
</comment>
<dbReference type="PANTHER" id="PTHR42706">
    <property type="entry name" value="FORMYLTETRAHYDROFOLATE DEFORMYLASE"/>
    <property type="match status" value="1"/>
</dbReference>
<comment type="function">
    <text evidence="3">Catalyzes the hydrolysis of 10-formyltetrahydrofolate (formyl-FH4) to formate and tetrahydrofolate (FH4).</text>
</comment>
<proteinExistence type="inferred from homology"/>
<dbReference type="UniPathway" id="UPA00074">
    <property type="reaction ID" value="UER00170"/>
</dbReference>
<dbReference type="InterPro" id="IPR002376">
    <property type="entry name" value="Formyl_transf_N"/>
</dbReference>
<evidence type="ECO:0000313" key="7">
    <source>
        <dbReference type="Proteomes" id="UP000192708"/>
    </source>
</evidence>
<keyword evidence="3" id="KW-0658">Purine biosynthesis</keyword>
<dbReference type="SUPFAM" id="SSF55021">
    <property type="entry name" value="ACT-like"/>
    <property type="match status" value="1"/>
</dbReference>
<dbReference type="EMBL" id="FWXJ01000005">
    <property type="protein sequence ID" value="SMC47018.1"/>
    <property type="molecule type" value="Genomic_DNA"/>
</dbReference>
<dbReference type="Pfam" id="PF00551">
    <property type="entry name" value="Formyl_trans_N"/>
    <property type="match status" value="1"/>
</dbReference>
<dbReference type="SUPFAM" id="SSF53328">
    <property type="entry name" value="Formyltransferase"/>
    <property type="match status" value="1"/>
</dbReference>
<dbReference type="Proteomes" id="UP000192708">
    <property type="component" value="Unassembled WGS sequence"/>
</dbReference>
<dbReference type="EC" id="3.5.1.10" evidence="3 4"/>
<dbReference type="Gene3D" id="3.30.70.260">
    <property type="match status" value="1"/>
</dbReference>
<dbReference type="AlphaFoldDB" id="A0A1W1ZG71"/>
<dbReference type="InterPro" id="IPR002912">
    <property type="entry name" value="ACT_dom"/>
</dbReference>
<evidence type="ECO:0000256" key="3">
    <source>
        <dbReference type="HAMAP-Rule" id="MF_01927"/>
    </source>
</evidence>
<comment type="pathway">
    <text evidence="3">Purine metabolism; IMP biosynthesis via de novo pathway; formate from 10-formyl-5,6,7,8-tetrahydrofolate: step 1/1.</text>
</comment>
<evidence type="ECO:0000313" key="6">
    <source>
        <dbReference type="EMBL" id="SMC47018.1"/>
    </source>
</evidence>
<dbReference type="GO" id="GO:0006730">
    <property type="term" value="P:one-carbon metabolic process"/>
    <property type="evidence" value="ECO:0007669"/>
    <property type="project" value="UniProtKB-KW"/>
</dbReference>
<dbReference type="STRING" id="1938817.SAMN06296008_10573"/>
<gene>
    <name evidence="3" type="primary">purU</name>
    <name evidence="6" type="ORF">SAMN06296008_10573</name>
</gene>
<keyword evidence="1 3" id="KW-0554">One-carbon metabolism</keyword>
<keyword evidence="2 3" id="KW-0378">Hydrolase</keyword>
<dbReference type="NCBIfam" id="NF004684">
    <property type="entry name" value="PRK06027.1"/>
    <property type="match status" value="1"/>
</dbReference>
<evidence type="ECO:0000256" key="2">
    <source>
        <dbReference type="ARBA" id="ARBA00022801"/>
    </source>
</evidence>
<comment type="similarity">
    <text evidence="3">Belongs to the PurU family.</text>
</comment>
<dbReference type="GO" id="GO:0006189">
    <property type="term" value="P:'de novo' IMP biosynthetic process"/>
    <property type="evidence" value="ECO:0007669"/>
    <property type="project" value="UniProtKB-UniRule"/>
</dbReference>
<dbReference type="InterPro" id="IPR041729">
    <property type="entry name" value="Formyl-FH4-Hydrolase_C"/>
</dbReference>
<protein>
    <recommendedName>
        <fullName evidence="3 4">Formyltetrahydrofolate deformylase</fullName>
        <ecNumber evidence="3 4">3.5.1.10</ecNumber>
    </recommendedName>
    <alternativeName>
        <fullName evidence="3">Formyl-FH(4) hydrolase</fullName>
    </alternativeName>
</protein>
<evidence type="ECO:0000256" key="1">
    <source>
        <dbReference type="ARBA" id="ARBA00022563"/>
    </source>
</evidence>
<dbReference type="NCBIfam" id="TIGR00655">
    <property type="entry name" value="PurU"/>
    <property type="match status" value="1"/>
</dbReference>
<feature type="domain" description="ACT" evidence="5">
    <location>
        <begin position="21"/>
        <end position="108"/>
    </location>
</feature>
<sequence>MNQLSANQSLINENIHHAGYILTISCPDRPGIVHAVSEFLHLKGANILDSAQFSDTFTGRFFMRVHFVEAEPSVTLRGLEDEFAVIARRFFMESHFYDAQKKPKVLVMVSKFGHCLNDLLFRSNSGSLPIEIQGIGSNHHDFAELAKSYKVPFHYFPITSSQDEKKSDQEERLLALIEEQEIDLVVLARYMQILSTKLCEKLTGKVINIHHSFLPSFKGAKPYWQAHQRGVKLIGATAHYVTSDLDEGPIIEQEVQRVNHSMDPDQLAAAGRDAECMALARAVRWHAEHRILLNGKSTVVF</sequence>
<dbReference type="Pfam" id="PF01842">
    <property type="entry name" value="ACT"/>
    <property type="match status" value="1"/>
</dbReference>
<dbReference type="InterPro" id="IPR044074">
    <property type="entry name" value="PurU_ACT"/>
</dbReference>
<keyword evidence="7" id="KW-1185">Reference proteome</keyword>
<feature type="active site" evidence="3">
    <location>
        <position position="246"/>
    </location>
</feature>
<dbReference type="CDD" id="cd04875">
    <property type="entry name" value="ACT_F4HF-DF"/>
    <property type="match status" value="1"/>
</dbReference>
<dbReference type="PANTHER" id="PTHR42706:SF1">
    <property type="entry name" value="FORMYLTETRAHYDROFOLATE DEFORMYLASE 2, MITOCHONDRIAL"/>
    <property type="match status" value="1"/>
</dbReference>
<dbReference type="CDD" id="cd08648">
    <property type="entry name" value="FMT_core_Formyl-FH4-Hydrolase_C"/>
    <property type="match status" value="1"/>
</dbReference>
<dbReference type="PROSITE" id="PS51671">
    <property type="entry name" value="ACT"/>
    <property type="match status" value="1"/>
</dbReference>
<dbReference type="HAMAP" id="MF_01927">
    <property type="entry name" value="PurU"/>
    <property type="match status" value="1"/>
</dbReference>
<evidence type="ECO:0000256" key="4">
    <source>
        <dbReference type="NCBIfam" id="TIGR00655"/>
    </source>
</evidence>
<dbReference type="Gene3D" id="3.40.50.170">
    <property type="entry name" value="Formyl transferase, N-terminal domain"/>
    <property type="match status" value="1"/>
</dbReference>
<organism evidence="6 7">
    <name type="scientific">Polynucleobacter kasalickyi</name>
    <dbReference type="NCBI Taxonomy" id="1938817"/>
    <lineage>
        <taxon>Bacteria</taxon>
        <taxon>Pseudomonadati</taxon>
        <taxon>Pseudomonadota</taxon>
        <taxon>Betaproteobacteria</taxon>
        <taxon>Burkholderiales</taxon>
        <taxon>Burkholderiaceae</taxon>
        <taxon>Polynucleobacter</taxon>
    </lineage>
</organism>
<evidence type="ECO:0000259" key="5">
    <source>
        <dbReference type="PROSITE" id="PS51671"/>
    </source>
</evidence>
<dbReference type="PIRSF" id="PIRSF036480">
    <property type="entry name" value="FormyFH4_hydr"/>
    <property type="match status" value="1"/>
</dbReference>